<dbReference type="PANTHER" id="PTHR43798">
    <property type="entry name" value="MONOACYLGLYCEROL LIPASE"/>
    <property type="match status" value="1"/>
</dbReference>
<feature type="domain" description="AB hydrolase-1" evidence="1">
    <location>
        <begin position="28"/>
        <end position="286"/>
    </location>
</feature>
<dbReference type="InterPro" id="IPR050266">
    <property type="entry name" value="AB_hydrolase_sf"/>
</dbReference>
<organism evidence="2 3">
    <name type="scientific">Rhodococcus rhodochrous J3</name>
    <dbReference type="NCBI Taxonomy" id="903528"/>
    <lineage>
        <taxon>Bacteria</taxon>
        <taxon>Bacillati</taxon>
        <taxon>Actinomycetota</taxon>
        <taxon>Actinomycetes</taxon>
        <taxon>Mycobacteriales</taxon>
        <taxon>Nocardiaceae</taxon>
        <taxon>Rhodococcus</taxon>
    </lineage>
</organism>
<proteinExistence type="predicted"/>
<evidence type="ECO:0000313" key="2">
    <source>
        <dbReference type="EMBL" id="SMG14778.1"/>
    </source>
</evidence>
<gene>
    <name evidence="2" type="ORF">SAMN02745947_00792</name>
</gene>
<reference evidence="2 3" key="1">
    <citation type="submission" date="2017-04" db="EMBL/GenBank/DDBJ databases">
        <authorList>
            <person name="Varghese N."/>
            <person name="Submissions S."/>
        </authorList>
    </citation>
    <scope>NUCLEOTIDE SEQUENCE [LARGE SCALE GENOMIC DNA]</scope>
    <source>
        <strain evidence="2 3">J3</strain>
    </source>
</reference>
<comment type="caution">
    <text evidence="2">The sequence shown here is derived from an EMBL/GenBank/DDBJ whole genome shotgun (WGS) entry which is preliminary data.</text>
</comment>
<dbReference type="EMBL" id="FXAV01000001">
    <property type="protein sequence ID" value="SMG14778.1"/>
    <property type="molecule type" value="Genomic_DNA"/>
</dbReference>
<evidence type="ECO:0000259" key="1">
    <source>
        <dbReference type="Pfam" id="PF12697"/>
    </source>
</evidence>
<dbReference type="InterPro" id="IPR029058">
    <property type="entry name" value="AB_hydrolase_fold"/>
</dbReference>
<dbReference type="Proteomes" id="UP000193566">
    <property type="component" value="Unassembled WGS sequence"/>
</dbReference>
<name>A0ABY1M5Z3_RHORH</name>
<dbReference type="InterPro" id="IPR000073">
    <property type="entry name" value="AB_hydrolase_1"/>
</dbReference>
<dbReference type="Pfam" id="PF12697">
    <property type="entry name" value="Abhydrolase_6"/>
    <property type="match status" value="1"/>
</dbReference>
<accession>A0ABY1M5Z3</accession>
<dbReference type="SUPFAM" id="SSF53474">
    <property type="entry name" value="alpha/beta-Hydrolases"/>
    <property type="match status" value="1"/>
</dbReference>
<evidence type="ECO:0000313" key="3">
    <source>
        <dbReference type="Proteomes" id="UP000193566"/>
    </source>
</evidence>
<sequence length="296" mass="32277">MVSGTRTEVPVDDGVLSGLDFGGRGPDVLLVHGSGHNAAVWTDVAAHLVEHCHPVAVDLRGHGQSMLASSTPEQYWRDLGTVVEALRLDRPVLVGHSTGGYAVTAAVAAGLVDGAALCVVDGMVLDERAAATAAPARWQNPQAAEELRETFRYGWHATEQQMHSYIEQCVREAETDWLNAGSRPELVRAVMRRSFLRCSDTLYERRPSLDEIAVVSAPDPHAAMYPSVDVYMHIRCPITFVLPDTGFYAQRRDEVQTLVDVAANRELVEISANHNVPMTQPAELAAIVGEVVRRHS</sequence>
<keyword evidence="3" id="KW-1185">Reference proteome</keyword>
<dbReference type="Gene3D" id="3.40.50.1820">
    <property type="entry name" value="alpha/beta hydrolase"/>
    <property type="match status" value="1"/>
</dbReference>
<protein>
    <submittedName>
        <fullName evidence="2">Pimeloyl-ACP methyl ester carboxylesterase</fullName>
    </submittedName>
</protein>